<evidence type="ECO:0000313" key="12">
    <source>
        <dbReference type="EMBL" id="AYQ71476.1"/>
    </source>
</evidence>
<dbReference type="EMBL" id="CP033433">
    <property type="protein sequence ID" value="AYQ71476.1"/>
    <property type="molecule type" value="Genomic_DNA"/>
</dbReference>
<dbReference type="NCBIfam" id="TIGR00589">
    <property type="entry name" value="ogt"/>
    <property type="match status" value="1"/>
</dbReference>
<feature type="active site" description="Nucleophile; methyl group acceptor" evidence="9">
    <location>
        <position position="145"/>
    </location>
</feature>
<proteinExistence type="inferred from homology"/>
<dbReference type="GO" id="GO:0032259">
    <property type="term" value="P:methylation"/>
    <property type="evidence" value="ECO:0007669"/>
    <property type="project" value="UniProtKB-KW"/>
</dbReference>
<dbReference type="CDD" id="cd06445">
    <property type="entry name" value="ATase"/>
    <property type="match status" value="1"/>
</dbReference>
<dbReference type="InterPro" id="IPR023546">
    <property type="entry name" value="MGMT"/>
</dbReference>
<reference evidence="12 13" key="1">
    <citation type="submission" date="2018-10" db="EMBL/GenBank/DDBJ databases">
        <title>Genome Sequence of Cohnella sp.</title>
        <authorList>
            <person name="Srinivasan S."/>
            <person name="Kim M.K."/>
        </authorList>
    </citation>
    <scope>NUCLEOTIDE SEQUENCE [LARGE SCALE GENOMIC DNA]</scope>
    <source>
        <strain evidence="12 13">18JY8-7</strain>
    </source>
</reference>
<evidence type="ECO:0000256" key="5">
    <source>
        <dbReference type="ARBA" id="ARBA00022679"/>
    </source>
</evidence>
<comment type="function">
    <text evidence="9">Involved in the cellular defense against the biological effects of O6-methylguanine (O6-MeG) and O4-methylthymine (O4-MeT) in DNA. Repairs the methylated nucleobase in DNA by stoichiometrically transferring the methyl group to a cysteine residue in the enzyme. This is a suicide reaction: the enzyme is irreversibly inactivated.</text>
</comment>
<comment type="catalytic activity">
    <reaction evidence="1 9">
        <text>a 4-O-methyl-thymidine in DNA + L-cysteinyl-[protein] = a thymidine in DNA + S-methyl-L-cysteinyl-[protein]</text>
        <dbReference type="Rhea" id="RHEA:53428"/>
        <dbReference type="Rhea" id="RHEA-COMP:10131"/>
        <dbReference type="Rhea" id="RHEA-COMP:10132"/>
        <dbReference type="Rhea" id="RHEA-COMP:13555"/>
        <dbReference type="Rhea" id="RHEA-COMP:13556"/>
        <dbReference type="ChEBI" id="CHEBI:29950"/>
        <dbReference type="ChEBI" id="CHEBI:82612"/>
        <dbReference type="ChEBI" id="CHEBI:137386"/>
        <dbReference type="ChEBI" id="CHEBI:137387"/>
        <dbReference type="EC" id="2.1.1.63"/>
    </reaction>
</comment>
<dbReference type="RefSeq" id="WP_123039539.1">
    <property type="nucleotide sequence ID" value="NZ_CP033433.1"/>
</dbReference>
<dbReference type="Gene3D" id="3.30.160.70">
    <property type="entry name" value="Methylated DNA-protein cysteine methyltransferase domain"/>
    <property type="match status" value="1"/>
</dbReference>
<organism evidence="12 13">
    <name type="scientific">Cohnella candidum</name>
    <dbReference type="NCBI Taxonomy" id="2674991"/>
    <lineage>
        <taxon>Bacteria</taxon>
        <taxon>Bacillati</taxon>
        <taxon>Bacillota</taxon>
        <taxon>Bacilli</taxon>
        <taxon>Bacillales</taxon>
        <taxon>Paenibacillaceae</taxon>
        <taxon>Cohnella</taxon>
    </lineage>
</organism>
<evidence type="ECO:0000256" key="8">
    <source>
        <dbReference type="ARBA" id="ARBA00049348"/>
    </source>
</evidence>
<keyword evidence="13" id="KW-1185">Reference proteome</keyword>
<sequence length="187" mass="20779">MNTAVSTEVYWGKLIHPVFQNRPILVAVTSEGLCRITWPHETRELLNDWVEKRIPGAALLEDQERVTPYIEQLQQYLDGKRKVFELPVDLRGTPFQVSVWQALARIPCGETRSYSDIAEAVGRPAAVRAVGMANGANPVPIVIPCHRVIGKNASLTGFAGGLRVKEDLLNLEGFRAYTAAGHARFKF</sequence>
<evidence type="ECO:0000256" key="4">
    <source>
        <dbReference type="ARBA" id="ARBA00022603"/>
    </source>
</evidence>
<dbReference type="GO" id="GO:0005737">
    <property type="term" value="C:cytoplasm"/>
    <property type="evidence" value="ECO:0007669"/>
    <property type="project" value="UniProtKB-SubCell"/>
</dbReference>
<dbReference type="PANTHER" id="PTHR10815:SF12">
    <property type="entry name" value="METHYLATED-DNA--PROTEIN-CYSTEINE METHYLTRANSFERASE, INDUCIBLE"/>
    <property type="match status" value="1"/>
</dbReference>
<comment type="similarity">
    <text evidence="2 9">Belongs to the MGMT family.</text>
</comment>
<protein>
    <recommendedName>
        <fullName evidence="9">Methylated-DNA--protein-cysteine methyltransferase</fullName>
        <ecNumber evidence="9">2.1.1.63</ecNumber>
    </recommendedName>
    <alternativeName>
        <fullName evidence="9">6-O-methylguanine-DNA methyltransferase</fullName>
        <shortName evidence="9">MGMT</shortName>
    </alternativeName>
    <alternativeName>
        <fullName evidence="9">O-6-methylguanine-DNA-alkyltransferase</fullName>
    </alternativeName>
</protein>
<dbReference type="GO" id="GO:0006307">
    <property type="term" value="P:DNA alkylation repair"/>
    <property type="evidence" value="ECO:0007669"/>
    <property type="project" value="UniProtKB-UniRule"/>
</dbReference>
<dbReference type="SUPFAM" id="SSF53155">
    <property type="entry name" value="Methylated DNA-protein cysteine methyltransferase domain"/>
    <property type="match status" value="1"/>
</dbReference>
<feature type="domain" description="Methylguanine DNA methyltransferase ribonuclease-like" evidence="11">
    <location>
        <begin position="23"/>
        <end position="90"/>
    </location>
</feature>
<evidence type="ECO:0000256" key="2">
    <source>
        <dbReference type="ARBA" id="ARBA00008711"/>
    </source>
</evidence>
<keyword evidence="3 9" id="KW-0963">Cytoplasm</keyword>
<dbReference type="Proteomes" id="UP000269097">
    <property type="component" value="Chromosome"/>
</dbReference>
<name>A0A3G3JTC3_9BACL</name>
<dbReference type="InterPro" id="IPR014048">
    <property type="entry name" value="MethylDNA_cys_MeTrfase_DNA-bd"/>
</dbReference>
<comment type="miscellaneous">
    <text evidence="9">This enzyme catalyzes only one turnover and therefore is not strictly catalytic. According to one definition, an enzyme is a biocatalyst that acts repeatedly and over many reaction cycles.</text>
</comment>
<dbReference type="KEGG" id="coh:EAV92_02075"/>
<evidence type="ECO:0000256" key="3">
    <source>
        <dbReference type="ARBA" id="ARBA00022490"/>
    </source>
</evidence>
<dbReference type="InterPro" id="IPR036217">
    <property type="entry name" value="MethylDNA_cys_MeTrfase_DNAb"/>
</dbReference>
<dbReference type="Gene3D" id="1.10.10.10">
    <property type="entry name" value="Winged helix-like DNA-binding domain superfamily/Winged helix DNA-binding domain"/>
    <property type="match status" value="1"/>
</dbReference>
<dbReference type="Pfam" id="PF01035">
    <property type="entry name" value="DNA_binding_1"/>
    <property type="match status" value="1"/>
</dbReference>
<dbReference type="HAMAP" id="MF_00772">
    <property type="entry name" value="OGT"/>
    <property type="match status" value="1"/>
</dbReference>
<keyword evidence="5 9" id="KW-0808">Transferase</keyword>
<gene>
    <name evidence="12" type="ORF">EAV92_02075</name>
</gene>
<comment type="catalytic activity">
    <reaction evidence="8 9">
        <text>a 6-O-methyl-2'-deoxyguanosine in DNA + L-cysteinyl-[protein] = S-methyl-L-cysteinyl-[protein] + a 2'-deoxyguanosine in DNA</text>
        <dbReference type="Rhea" id="RHEA:24000"/>
        <dbReference type="Rhea" id="RHEA-COMP:10131"/>
        <dbReference type="Rhea" id="RHEA-COMP:10132"/>
        <dbReference type="Rhea" id="RHEA-COMP:11367"/>
        <dbReference type="Rhea" id="RHEA-COMP:11368"/>
        <dbReference type="ChEBI" id="CHEBI:29950"/>
        <dbReference type="ChEBI" id="CHEBI:82612"/>
        <dbReference type="ChEBI" id="CHEBI:85445"/>
        <dbReference type="ChEBI" id="CHEBI:85448"/>
        <dbReference type="EC" id="2.1.1.63"/>
    </reaction>
</comment>
<dbReference type="FunFam" id="1.10.10.10:FF:000214">
    <property type="entry name" value="Methylated-DNA--protein-cysteine methyltransferase"/>
    <property type="match status" value="1"/>
</dbReference>
<evidence type="ECO:0000259" key="10">
    <source>
        <dbReference type="Pfam" id="PF01035"/>
    </source>
</evidence>
<keyword evidence="7 9" id="KW-0234">DNA repair</keyword>
<dbReference type="EC" id="2.1.1.63" evidence="9"/>
<evidence type="ECO:0000259" key="11">
    <source>
        <dbReference type="Pfam" id="PF02870"/>
    </source>
</evidence>
<evidence type="ECO:0000256" key="7">
    <source>
        <dbReference type="ARBA" id="ARBA00023204"/>
    </source>
</evidence>
<keyword evidence="4 9" id="KW-0489">Methyltransferase</keyword>
<dbReference type="SUPFAM" id="SSF46767">
    <property type="entry name" value="Methylated DNA-protein cysteine methyltransferase, C-terminal domain"/>
    <property type="match status" value="1"/>
</dbReference>
<keyword evidence="6 9" id="KW-0227">DNA damage</keyword>
<dbReference type="GO" id="GO:0003908">
    <property type="term" value="F:methylated-DNA-[protein]-cysteine S-methyltransferase activity"/>
    <property type="evidence" value="ECO:0007669"/>
    <property type="project" value="UniProtKB-UniRule"/>
</dbReference>
<dbReference type="Pfam" id="PF02870">
    <property type="entry name" value="Methyltransf_1N"/>
    <property type="match status" value="1"/>
</dbReference>
<dbReference type="AlphaFoldDB" id="A0A3G3JTC3"/>
<dbReference type="InterPro" id="IPR001497">
    <property type="entry name" value="MethylDNA_cys_MeTrfase_AS"/>
</dbReference>
<evidence type="ECO:0000256" key="6">
    <source>
        <dbReference type="ARBA" id="ARBA00022763"/>
    </source>
</evidence>
<evidence type="ECO:0000256" key="1">
    <source>
        <dbReference type="ARBA" id="ARBA00001286"/>
    </source>
</evidence>
<dbReference type="PROSITE" id="PS00374">
    <property type="entry name" value="MGMT"/>
    <property type="match status" value="1"/>
</dbReference>
<dbReference type="InterPro" id="IPR036631">
    <property type="entry name" value="MGMT_N_sf"/>
</dbReference>
<evidence type="ECO:0000256" key="9">
    <source>
        <dbReference type="HAMAP-Rule" id="MF_00772"/>
    </source>
</evidence>
<dbReference type="PANTHER" id="PTHR10815">
    <property type="entry name" value="METHYLATED-DNA--PROTEIN-CYSTEINE METHYLTRANSFERASE"/>
    <property type="match status" value="1"/>
</dbReference>
<accession>A0A3G3JTC3</accession>
<comment type="subcellular location">
    <subcellularLocation>
        <location evidence="9">Cytoplasm</location>
    </subcellularLocation>
</comment>
<evidence type="ECO:0000313" key="13">
    <source>
        <dbReference type="Proteomes" id="UP000269097"/>
    </source>
</evidence>
<dbReference type="InterPro" id="IPR036388">
    <property type="entry name" value="WH-like_DNA-bd_sf"/>
</dbReference>
<dbReference type="InterPro" id="IPR008332">
    <property type="entry name" value="MethylG_MeTrfase_N"/>
</dbReference>
<feature type="domain" description="Methylated-DNA-[protein]-cysteine S-methyltransferase DNA binding" evidence="10">
    <location>
        <begin position="94"/>
        <end position="173"/>
    </location>
</feature>